<comment type="subcellular location">
    <subcellularLocation>
        <location evidence="1">Membrane</location>
        <topology evidence="1">Multi-pass membrane protein</topology>
    </subcellularLocation>
</comment>
<dbReference type="AlphaFoldDB" id="A0A3Q7HH48"/>
<dbReference type="GO" id="GO:0006661">
    <property type="term" value="P:phosphatidylinositol biosynthetic process"/>
    <property type="evidence" value="ECO:0000318"/>
    <property type="project" value="GO_Central"/>
</dbReference>
<comment type="similarity">
    <text evidence="2">Belongs to the CDP-alcohol phosphatidyltransferase class-I family.</text>
</comment>
<dbReference type="FunCoup" id="A0A3Q7HH48">
    <property type="interactions" value="3466"/>
</dbReference>
<evidence type="ECO:0000256" key="3">
    <source>
        <dbReference type="ARBA" id="ARBA00022516"/>
    </source>
</evidence>
<keyword evidence="5 11" id="KW-0812">Transmembrane</keyword>
<evidence type="ECO:0000256" key="10">
    <source>
        <dbReference type="ARBA" id="ARBA00023264"/>
    </source>
</evidence>
<keyword evidence="4" id="KW-0808">Transferase</keyword>
<keyword evidence="6 11" id="KW-1133">Transmembrane helix</keyword>
<reference evidence="12" key="1">
    <citation type="journal article" date="2012" name="Nature">
        <title>The tomato genome sequence provides insights into fleshy fruit evolution.</title>
        <authorList>
            <consortium name="Tomato Genome Consortium"/>
        </authorList>
    </citation>
    <scope>NUCLEOTIDE SEQUENCE [LARGE SCALE GENOMIC DNA]</scope>
    <source>
        <strain evidence="12">cv. Heinz 1706</strain>
    </source>
</reference>
<dbReference type="PANTHER" id="PTHR15362:SF4">
    <property type="entry name" value="CDP-DIACYLGLYCEROL--INOSITOL 3-PHOSPHATIDYLTRANSFERASE"/>
    <property type="match status" value="1"/>
</dbReference>
<evidence type="ECO:0000256" key="9">
    <source>
        <dbReference type="ARBA" id="ARBA00023209"/>
    </source>
</evidence>
<proteinExistence type="inferred from homology"/>
<evidence type="ECO:0000256" key="11">
    <source>
        <dbReference type="SAM" id="Phobius"/>
    </source>
</evidence>
<feature type="transmembrane region" description="Helical" evidence="11">
    <location>
        <begin position="228"/>
        <end position="251"/>
    </location>
</feature>
<keyword evidence="10" id="KW-1208">Phospholipid metabolism</keyword>
<evidence type="ECO:0000256" key="7">
    <source>
        <dbReference type="ARBA" id="ARBA00023098"/>
    </source>
</evidence>
<evidence type="ECO:0008006" key="14">
    <source>
        <dbReference type="Google" id="ProtNLM"/>
    </source>
</evidence>
<dbReference type="GO" id="GO:0003881">
    <property type="term" value="F:CDP-diacylglycerol-inositol 3-phosphatidyltransferase activity"/>
    <property type="evidence" value="ECO:0000318"/>
    <property type="project" value="GO_Central"/>
</dbReference>
<keyword evidence="3" id="KW-0444">Lipid biosynthesis</keyword>
<dbReference type="Proteomes" id="UP000004994">
    <property type="component" value="Chromosome 8"/>
</dbReference>
<keyword evidence="9" id="KW-0594">Phospholipid biosynthesis</keyword>
<evidence type="ECO:0000256" key="1">
    <source>
        <dbReference type="ARBA" id="ARBA00004141"/>
    </source>
</evidence>
<feature type="transmembrane region" description="Helical" evidence="11">
    <location>
        <begin position="198"/>
        <end position="216"/>
    </location>
</feature>
<organism evidence="12">
    <name type="scientific">Solanum lycopersicum</name>
    <name type="common">Tomato</name>
    <name type="synonym">Lycopersicon esculentum</name>
    <dbReference type="NCBI Taxonomy" id="4081"/>
    <lineage>
        <taxon>Eukaryota</taxon>
        <taxon>Viridiplantae</taxon>
        <taxon>Streptophyta</taxon>
        <taxon>Embryophyta</taxon>
        <taxon>Tracheophyta</taxon>
        <taxon>Spermatophyta</taxon>
        <taxon>Magnoliopsida</taxon>
        <taxon>eudicotyledons</taxon>
        <taxon>Gunneridae</taxon>
        <taxon>Pentapetalae</taxon>
        <taxon>asterids</taxon>
        <taxon>lamiids</taxon>
        <taxon>Solanales</taxon>
        <taxon>Solanaceae</taxon>
        <taxon>Solanoideae</taxon>
        <taxon>Solaneae</taxon>
        <taxon>Solanum</taxon>
        <taxon>Solanum subgen. Lycopersicon</taxon>
    </lineage>
</organism>
<evidence type="ECO:0000256" key="6">
    <source>
        <dbReference type="ARBA" id="ARBA00022989"/>
    </source>
</evidence>
<protein>
    <recommendedName>
        <fullName evidence="14">CDP-diacylglycerol--inositol 3-phosphatidyltransferase</fullName>
    </recommendedName>
</protein>
<evidence type="ECO:0000256" key="8">
    <source>
        <dbReference type="ARBA" id="ARBA00023136"/>
    </source>
</evidence>
<dbReference type="STRING" id="4081.A0A3Q7HH48"/>
<keyword evidence="13" id="KW-1185">Reference proteome</keyword>
<evidence type="ECO:0000313" key="12">
    <source>
        <dbReference type="EnsemblPlants" id="Solyc08g005990.3.1"/>
    </source>
</evidence>
<name>A0A3Q7HH48_SOLLC</name>
<feature type="transmembrane region" description="Helical" evidence="11">
    <location>
        <begin position="12"/>
        <end position="37"/>
    </location>
</feature>
<keyword evidence="7" id="KW-0443">Lipid metabolism</keyword>
<sequence>MAGKSRPKPLNVYLYIPNIIGYLRILMNCVAFAVCFVDKKLFSLLYFVSSKALASCDVWLLYSSFAHHTAIGTITGHQLVQCCGMTEFDGICNPIGRKHTGGAAGKRFSSVQANIFLNNESGSGKTRVRELCIKGLALPACWLFFHRPGLVFLSLLALDISSHWLQMYSTFLVGKTSHKDVKDSSSWLFRLYYGNRMFMGYCCVSCEVLYITLFLLARKETESLIDVLVNTATASWIYLVLLALLLFGWAIKQFVNVIQMKTAADACVLYDMNKKQ</sequence>
<evidence type="ECO:0000256" key="5">
    <source>
        <dbReference type="ARBA" id="ARBA00022692"/>
    </source>
</evidence>
<dbReference type="InterPro" id="IPR014387">
    <property type="entry name" value="CDP_diag_ino_3_P_euk"/>
</dbReference>
<evidence type="ECO:0000256" key="2">
    <source>
        <dbReference type="ARBA" id="ARBA00010441"/>
    </source>
</evidence>
<dbReference type="EnsemblPlants" id="Solyc08g005990.3.1">
    <property type="protein sequence ID" value="Solyc08g005990.3.1"/>
    <property type="gene ID" value="Solyc08g005990.3"/>
</dbReference>
<dbReference type="PIRSF" id="PIRSF000848">
    <property type="entry name" value="CDP_diag_ino_3_P"/>
    <property type="match status" value="1"/>
</dbReference>
<dbReference type="GO" id="GO:0016020">
    <property type="term" value="C:membrane"/>
    <property type="evidence" value="ECO:0007669"/>
    <property type="project" value="UniProtKB-SubCell"/>
</dbReference>
<dbReference type="Gramene" id="Solyc08g005990.3.1">
    <property type="protein sequence ID" value="Solyc08g005990.3.1"/>
    <property type="gene ID" value="Solyc08g005990.3"/>
</dbReference>
<accession>A0A3Q7HH48</accession>
<dbReference type="PANTHER" id="PTHR15362">
    <property type="entry name" value="PHOSPHATIDYLINOSITOL SYNTHASE"/>
    <property type="match status" value="1"/>
</dbReference>
<dbReference type="OMA" id="GACLDMY"/>
<dbReference type="GO" id="GO:0005794">
    <property type="term" value="C:Golgi apparatus"/>
    <property type="evidence" value="ECO:0000318"/>
    <property type="project" value="GO_Central"/>
</dbReference>
<dbReference type="InParanoid" id="A0A3Q7HH48"/>
<evidence type="ECO:0000256" key="4">
    <source>
        <dbReference type="ARBA" id="ARBA00022679"/>
    </source>
</evidence>
<reference evidence="12" key="2">
    <citation type="submission" date="2019-01" db="UniProtKB">
        <authorList>
            <consortium name="EnsemblPlants"/>
        </authorList>
    </citation>
    <scope>IDENTIFICATION</scope>
    <source>
        <strain evidence="12">cv. Heinz 1706</strain>
    </source>
</reference>
<keyword evidence="8 11" id="KW-0472">Membrane</keyword>
<evidence type="ECO:0000313" key="13">
    <source>
        <dbReference type="Proteomes" id="UP000004994"/>
    </source>
</evidence>